<proteinExistence type="predicted"/>
<comment type="caution">
    <text evidence="2">The sequence shown here is derived from an EMBL/GenBank/DDBJ whole genome shotgun (WGS) entry which is preliminary data.</text>
</comment>
<evidence type="ECO:0000313" key="3">
    <source>
        <dbReference type="Proteomes" id="UP001341840"/>
    </source>
</evidence>
<dbReference type="EMBL" id="JASCZI010272554">
    <property type="protein sequence ID" value="MED6222716.1"/>
    <property type="molecule type" value="Genomic_DNA"/>
</dbReference>
<dbReference type="PANTHER" id="PTHR47165:SF4">
    <property type="entry name" value="OS03G0429900 PROTEIN"/>
    <property type="match status" value="1"/>
</dbReference>
<gene>
    <name evidence="2" type="ORF">PIB30_067069</name>
</gene>
<dbReference type="SUPFAM" id="SSF50249">
    <property type="entry name" value="Nucleic acid-binding proteins"/>
    <property type="match status" value="1"/>
</dbReference>
<dbReference type="InterPro" id="IPR012340">
    <property type="entry name" value="NA-bd_OB-fold"/>
</dbReference>
<dbReference type="InterPro" id="IPR003871">
    <property type="entry name" value="RFA1B/D_OB_1st"/>
</dbReference>
<organism evidence="2 3">
    <name type="scientific">Stylosanthes scabra</name>
    <dbReference type="NCBI Taxonomy" id="79078"/>
    <lineage>
        <taxon>Eukaryota</taxon>
        <taxon>Viridiplantae</taxon>
        <taxon>Streptophyta</taxon>
        <taxon>Embryophyta</taxon>
        <taxon>Tracheophyta</taxon>
        <taxon>Spermatophyta</taxon>
        <taxon>Magnoliopsida</taxon>
        <taxon>eudicotyledons</taxon>
        <taxon>Gunneridae</taxon>
        <taxon>Pentapetalae</taxon>
        <taxon>rosids</taxon>
        <taxon>fabids</taxon>
        <taxon>Fabales</taxon>
        <taxon>Fabaceae</taxon>
        <taxon>Papilionoideae</taxon>
        <taxon>50 kb inversion clade</taxon>
        <taxon>dalbergioids sensu lato</taxon>
        <taxon>Dalbergieae</taxon>
        <taxon>Pterocarpus clade</taxon>
        <taxon>Stylosanthes</taxon>
    </lineage>
</organism>
<evidence type="ECO:0000259" key="1">
    <source>
        <dbReference type="Pfam" id="PF02721"/>
    </source>
</evidence>
<reference evidence="2 3" key="1">
    <citation type="journal article" date="2023" name="Plants (Basel)">
        <title>Bridging the Gap: Combining Genomics and Transcriptomics Approaches to Understand Stylosanthes scabra, an Orphan Legume from the Brazilian Caatinga.</title>
        <authorList>
            <person name="Ferreira-Neto J.R.C."/>
            <person name="da Silva M.D."/>
            <person name="Binneck E."/>
            <person name="de Melo N.F."/>
            <person name="da Silva R.H."/>
            <person name="de Melo A.L.T.M."/>
            <person name="Pandolfi V."/>
            <person name="Bustamante F.O."/>
            <person name="Brasileiro-Vidal A.C."/>
            <person name="Benko-Iseppon A.M."/>
        </authorList>
    </citation>
    <scope>NUCLEOTIDE SEQUENCE [LARGE SCALE GENOMIC DNA]</scope>
    <source>
        <tissue evidence="2">Leaves</tissue>
    </source>
</reference>
<dbReference type="Pfam" id="PF02721">
    <property type="entry name" value="DUF223"/>
    <property type="match status" value="1"/>
</dbReference>
<dbReference type="CDD" id="cd04480">
    <property type="entry name" value="RPA1_DBD_A_like"/>
    <property type="match status" value="1"/>
</dbReference>
<evidence type="ECO:0000313" key="2">
    <source>
        <dbReference type="EMBL" id="MED6222716.1"/>
    </source>
</evidence>
<protein>
    <recommendedName>
        <fullName evidence="1">Replication protein A 70 kDa DNA-binding subunit B/D first OB fold domain-containing protein</fullName>
    </recommendedName>
</protein>
<sequence>MVMCYDLLSKLDESSKSQSYNIKVRVLKKSIAQGEHKYQKPMLEMVVMDSEGFHIQCSIRNPLRRFYEADIIEGKVYSITKFLLATNDQKYKPTTHACRIYFKRDTQMKLVNDVNFLETIFNFVPNEAILCHGNAQSHLIDVMGLLTGKGNTIEFMRNGKTCIYVILELDDMKVCEDGGIWFRGSKKKLIEVSLADIDDKIGGRSYNLRPKRGKLQVGVDGVAATGRELDLLFPGGVADQ</sequence>
<name>A0ABU6ZL98_9FABA</name>
<dbReference type="Gene3D" id="2.40.50.140">
    <property type="entry name" value="Nucleic acid-binding proteins"/>
    <property type="match status" value="1"/>
</dbReference>
<keyword evidence="3" id="KW-1185">Reference proteome</keyword>
<feature type="domain" description="Replication protein A 70 kDa DNA-binding subunit B/D first OB fold" evidence="1">
    <location>
        <begin position="16"/>
        <end position="109"/>
    </location>
</feature>
<dbReference type="Proteomes" id="UP001341840">
    <property type="component" value="Unassembled WGS sequence"/>
</dbReference>
<accession>A0ABU6ZL98</accession>
<dbReference type="PANTHER" id="PTHR47165">
    <property type="entry name" value="OS03G0429900 PROTEIN"/>
    <property type="match status" value="1"/>
</dbReference>